<gene>
    <name evidence="13" type="ORF">SELMODRAFT_20891</name>
</gene>
<evidence type="ECO:0000256" key="3">
    <source>
        <dbReference type="ARBA" id="ARBA00022448"/>
    </source>
</evidence>
<dbReference type="InParanoid" id="D8QXV4"/>
<dbReference type="PANTHER" id="PTHR30540:SF13">
    <property type="entry name" value="POTASSIUM TRANSPORTER 17-RELATED"/>
    <property type="match status" value="1"/>
</dbReference>
<dbReference type="EMBL" id="GL377568">
    <property type="protein sequence ID" value="EFJ35492.1"/>
    <property type="molecule type" value="Genomic_DNA"/>
</dbReference>
<name>D8QXV4_SELML</name>
<comment type="caution">
    <text evidence="10">Lacks conserved residue(s) required for the propagation of feature annotation.</text>
</comment>
<keyword evidence="14" id="KW-1185">Reference proteome</keyword>
<feature type="domain" description="K+ potassium transporter integral membrane" evidence="11">
    <location>
        <begin position="6"/>
        <end position="493"/>
    </location>
</feature>
<accession>D8QXV4</accession>
<dbReference type="Pfam" id="PF02705">
    <property type="entry name" value="K_trans"/>
    <property type="match status" value="1"/>
</dbReference>
<reference evidence="13 14" key="1">
    <citation type="journal article" date="2011" name="Science">
        <title>The Selaginella genome identifies genetic changes associated with the evolution of vascular plants.</title>
        <authorList>
            <person name="Banks J.A."/>
            <person name="Nishiyama T."/>
            <person name="Hasebe M."/>
            <person name="Bowman J.L."/>
            <person name="Gribskov M."/>
            <person name="dePamphilis C."/>
            <person name="Albert V.A."/>
            <person name="Aono N."/>
            <person name="Aoyama T."/>
            <person name="Ambrose B.A."/>
            <person name="Ashton N.W."/>
            <person name="Axtell M.J."/>
            <person name="Barker E."/>
            <person name="Barker M.S."/>
            <person name="Bennetzen J.L."/>
            <person name="Bonawitz N.D."/>
            <person name="Chapple C."/>
            <person name="Cheng C."/>
            <person name="Correa L.G."/>
            <person name="Dacre M."/>
            <person name="DeBarry J."/>
            <person name="Dreyer I."/>
            <person name="Elias M."/>
            <person name="Engstrom E.M."/>
            <person name="Estelle M."/>
            <person name="Feng L."/>
            <person name="Finet C."/>
            <person name="Floyd S.K."/>
            <person name="Frommer W.B."/>
            <person name="Fujita T."/>
            <person name="Gramzow L."/>
            <person name="Gutensohn M."/>
            <person name="Harholt J."/>
            <person name="Hattori M."/>
            <person name="Heyl A."/>
            <person name="Hirai T."/>
            <person name="Hiwatashi Y."/>
            <person name="Ishikawa M."/>
            <person name="Iwata M."/>
            <person name="Karol K.G."/>
            <person name="Koehler B."/>
            <person name="Kolukisaoglu U."/>
            <person name="Kubo M."/>
            <person name="Kurata T."/>
            <person name="Lalonde S."/>
            <person name="Li K."/>
            <person name="Li Y."/>
            <person name="Litt A."/>
            <person name="Lyons E."/>
            <person name="Manning G."/>
            <person name="Maruyama T."/>
            <person name="Michael T.P."/>
            <person name="Mikami K."/>
            <person name="Miyazaki S."/>
            <person name="Morinaga S."/>
            <person name="Murata T."/>
            <person name="Mueller-Roeber B."/>
            <person name="Nelson D.R."/>
            <person name="Obara M."/>
            <person name="Oguri Y."/>
            <person name="Olmstead R.G."/>
            <person name="Onodera N."/>
            <person name="Petersen B.L."/>
            <person name="Pils B."/>
            <person name="Prigge M."/>
            <person name="Rensing S.A."/>
            <person name="Riano-Pachon D.M."/>
            <person name="Roberts A.W."/>
            <person name="Sato Y."/>
            <person name="Scheller H.V."/>
            <person name="Schulz B."/>
            <person name="Schulz C."/>
            <person name="Shakirov E.V."/>
            <person name="Shibagaki N."/>
            <person name="Shinohara N."/>
            <person name="Shippen D.E."/>
            <person name="Soerensen I."/>
            <person name="Sotooka R."/>
            <person name="Sugimoto N."/>
            <person name="Sugita M."/>
            <person name="Sumikawa N."/>
            <person name="Tanurdzic M."/>
            <person name="Theissen G."/>
            <person name="Ulvskov P."/>
            <person name="Wakazuki S."/>
            <person name="Weng J.K."/>
            <person name="Willats W.W."/>
            <person name="Wipf D."/>
            <person name="Wolf P.G."/>
            <person name="Yang L."/>
            <person name="Zimmer A.D."/>
            <person name="Zhu Q."/>
            <person name="Mitros T."/>
            <person name="Hellsten U."/>
            <person name="Loque D."/>
            <person name="Otillar R."/>
            <person name="Salamov A."/>
            <person name="Schmutz J."/>
            <person name="Shapiro H."/>
            <person name="Lindquist E."/>
            <person name="Lucas S."/>
            <person name="Rokhsar D."/>
            <person name="Grigoriev I.V."/>
        </authorList>
    </citation>
    <scope>NUCLEOTIDE SEQUENCE [LARGE SCALE GENOMIC DNA]</scope>
</reference>
<feature type="transmembrane region" description="Helical" evidence="10">
    <location>
        <begin position="39"/>
        <end position="60"/>
    </location>
</feature>
<dbReference type="InterPro" id="IPR053951">
    <property type="entry name" value="K_trans_N"/>
</dbReference>
<evidence type="ECO:0000256" key="2">
    <source>
        <dbReference type="ARBA" id="ARBA00008440"/>
    </source>
</evidence>
<feature type="transmembrane region" description="Helical" evidence="10">
    <location>
        <begin position="456"/>
        <end position="475"/>
    </location>
</feature>
<dbReference type="InterPro" id="IPR003855">
    <property type="entry name" value="K+_transporter"/>
</dbReference>
<dbReference type="KEGG" id="smo:SELMODRAFT_20891"/>
<dbReference type="OMA" id="GGLFWPM"/>
<dbReference type="GO" id="GO:0006813">
    <property type="term" value="P:potassium ion transport"/>
    <property type="evidence" value="ECO:0000318"/>
    <property type="project" value="GO_Central"/>
</dbReference>
<feature type="transmembrane region" description="Helical" evidence="10">
    <location>
        <begin position="402"/>
        <end position="421"/>
    </location>
</feature>
<dbReference type="GO" id="GO:0015079">
    <property type="term" value="F:potassium ion transmembrane transporter activity"/>
    <property type="evidence" value="ECO:0000318"/>
    <property type="project" value="GO_Central"/>
</dbReference>
<dbReference type="Pfam" id="PF22776">
    <property type="entry name" value="K_trans_C"/>
    <property type="match status" value="1"/>
</dbReference>
<evidence type="ECO:0000256" key="4">
    <source>
        <dbReference type="ARBA" id="ARBA00022538"/>
    </source>
</evidence>
<feature type="transmembrane region" description="Helical" evidence="10">
    <location>
        <begin position="319"/>
        <end position="344"/>
    </location>
</feature>
<evidence type="ECO:0000259" key="12">
    <source>
        <dbReference type="Pfam" id="PF22776"/>
    </source>
</evidence>
<feature type="transmembrane region" description="Helical" evidence="10">
    <location>
        <begin position="426"/>
        <end position="444"/>
    </location>
</feature>
<evidence type="ECO:0000256" key="8">
    <source>
        <dbReference type="ARBA" id="ARBA00023065"/>
    </source>
</evidence>
<feature type="transmembrane region" description="Helical" evidence="10">
    <location>
        <begin position="200"/>
        <end position="220"/>
    </location>
</feature>
<feature type="non-terminal residue" evidence="13">
    <location>
        <position position="690"/>
    </location>
</feature>
<evidence type="ECO:0000256" key="1">
    <source>
        <dbReference type="ARBA" id="ARBA00004141"/>
    </source>
</evidence>
<keyword evidence="4 10" id="KW-0633">Potassium transport</keyword>
<feature type="transmembrane region" description="Helical" evidence="10">
    <location>
        <begin position="131"/>
        <end position="156"/>
    </location>
</feature>
<evidence type="ECO:0000256" key="9">
    <source>
        <dbReference type="ARBA" id="ARBA00023136"/>
    </source>
</evidence>
<dbReference type="PANTHER" id="PTHR30540">
    <property type="entry name" value="OSMOTIC STRESS POTASSIUM TRANSPORTER"/>
    <property type="match status" value="1"/>
</dbReference>
<feature type="transmembrane region" description="Helical" evidence="10">
    <location>
        <begin position="249"/>
        <end position="265"/>
    </location>
</feature>
<evidence type="ECO:0000256" key="5">
    <source>
        <dbReference type="ARBA" id="ARBA00022692"/>
    </source>
</evidence>
<evidence type="ECO:0000313" key="14">
    <source>
        <dbReference type="Proteomes" id="UP000001514"/>
    </source>
</evidence>
<feature type="domain" description="K+ potassium transporter C-terminal" evidence="12">
    <location>
        <begin position="506"/>
        <end position="690"/>
    </location>
</feature>
<organism evidence="14">
    <name type="scientific">Selaginella moellendorffii</name>
    <name type="common">Spikemoss</name>
    <dbReference type="NCBI Taxonomy" id="88036"/>
    <lineage>
        <taxon>Eukaryota</taxon>
        <taxon>Viridiplantae</taxon>
        <taxon>Streptophyta</taxon>
        <taxon>Embryophyta</taxon>
        <taxon>Tracheophyta</taxon>
        <taxon>Lycopodiopsida</taxon>
        <taxon>Selaginellales</taxon>
        <taxon>Selaginellaceae</taxon>
        <taxon>Selaginella</taxon>
    </lineage>
</organism>
<dbReference type="NCBIfam" id="TIGR00794">
    <property type="entry name" value="kup"/>
    <property type="match status" value="1"/>
</dbReference>
<keyword evidence="9 10" id="KW-0472">Membrane</keyword>
<feature type="non-terminal residue" evidence="13">
    <location>
        <position position="1"/>
    </location>
</feature>
<dbReference type="InterPro" id="IPR053952">
    <property type="entry name" value="K_trans_C"/>
</dbReference>
<dbReference type="AlphaFoldDB" id="D8QXV4"/>
<dbReference type="Gramene" id="EFJ35492">
    <property type="protein sequence ID" value="EFJ35492"/>
    <property type="gene ID" value="SELMODRAFT_20891"/>
</dbReference>
<dbReference type="Proteomes" id="UP000001514">
    <property type="component" value="Unassembled WGS sequence"/>
</dbReference>
<keyword evidence="6 10" id="KW-0630">Potassium</keyword>
<sequence length="690" mass="76341">RETLWLAYQTLGVVYGDLGTSPLYVYPTAQIDSRNEREYLGVLSVIFWTLTLIGVVKYVLIVLHANDHGEGGTFALYSLLCRHANVGRHAGKHYGRLESDSEFSYFGDAERVRVHTRAKMVLEKSEIAQKILLVCVTFGTCMVIGDGVLTPAISVLSSIGGLRSQVPAISQTVVIAISCVIISALFLLQSIGTHRVSCIFSPIMATWFASTTVIGIYNIMNYYPTVLKALSPHYAIRFFVRNKRHGWEMLNSIVLCITGAEAMFADLGHFNIKAIQIAFIAVVYPSLIITYAGETAFLIKHPEHRIDAFFKSVPSPVFWPVFVVATLAAIVASQALITATFSVLKQSVSFGCFPRIKLVHTSASQEGQIYSPEVNYLLLGLCLAVVIGFQDSDGIGNAYGVAVIWVMLITTALVAVVMLVVWTTSVLWIILFLIVFGAVEVIYLSSTAEKLAKGGWVPFAISSFFVVVSLSWNYGRRMKYEFEAKNRISSHDFKNLCSSLEVTRVPGLCLFYSNLIHGGGLPPLMGHYMRAVGSLHEVVIFLTIRVVPVKTVLESERLFVARGSGVKGLYRCVARYGYLDHVDMVKEEFVDQVIASLVDLIRSESSGEAAAAHCVMECAAEMEMVELDVARRRGAVHVVGHSILHTGSRSWFKRMVVNKIYRFLHSSCRSAVSTFRIPSSRLLELSMVYE</sequence>
<comment type="function">
    <text evidence="10">Potassium transporter.</text>
</comment>
<evidence type="ECO:0000256" key="7">
    <source>
        <dbReference type="ARBA" id="ARBA00022989"/>
    </source>
</evidence>
<evidence type="ECO:0000256" key="10">
    <source>
        <dbReference type="RuleBase" id="RU321113"/>
    </source>
</evidence>
<proteinExistence type="inferred from homology"/>
<evidence type="ECO:0000256" key="6">
    <source>
        <dbReference type="ARBA" id="ARBA00022958"/>
    </source>
</evidence>
<dbReference type="GO" id="GO:0016020">
    <property type="term" value="C:membrane"/>
    <property type="evidence" value="ECO:0000318"/>
    <property type="project" value="GO_Central"/>
</dbReference>
<protein>
    <recommendedName>
        <fullName evidence="10">Potassium transporter</fullName>
    </recommendedName>
</protein>
<keyword evidence="3" id="KW-0813">Transport</keyword>
<keyword evidence="5 10" id="KW-0812">Transmembrane</keyword>
<dbReference type="HOGENOM" id="CLU_008142_2_1_1"/>
<keyword evidence="8 10" id="KW-0406">Ion transport</keyword>
<keyword evidence="7 10" id="KW-1133">Transmembrane helix</keyword>
<comment type="subcellular location">
    <subcellularLocation>
        <location evidence="1 10">Membrane</location>
        <topology evidence="1 10">Multi-pass membrane protein</topology>
    </subcellularLocation>
</comment>
<evidence type="ECO:0000259" key="11">
    <source>
        <dbReference type="Pfam" id="PF02705"/>
    </source>
</evidence>
<evidence type="ECO:0000313" key="13">
    <source>
        <dbReference type="EMBL" id="EFJ35492.1"/>
    </source>
</evidence>
<comment type="similarity">
    <text evidence="2 10">Belongs to the HAK/KUP transporter (TC 2.A.72.3) family.</text>
</comment>
<feature type="transmembrane region" description="Helical" evidence="10">
    <location>
        <begin position="277"/>
        <end position="299"/>
    </location>
</feature>
<dbReference type="eggNOG" id="ENOG502QPSA">
    <property type="taxonomic scope" value="Eukaryota"/>
</dbReference>
<feature type="transmembrane region" description="Helical" evidence="10">
    <location>
        <begin position="168"/>
        <end position="188"/>
    </location>
</feature>